<dbReference type="CDD" id="cd03671">
    <property type="entry name" value="NUDIX_Ap4A_hydrolase_plant_like"/>
    <property type="match status" value="1"/>
</dbReference>
<comment type="cofactor">
    <cofactor evidence="2">
        <name>Mg(2+)</name>
        <dbReference type="ChEBI" id="CHEBI:18420"/>
    </cofactor>
</comment>
<dbReference type="PANTHER" id="PTHR11839">
    <property type="entry name" value="UDP/ADP-SUGAR PYROPHOSPHATASE"/>
    <property type="match status" value="1"/>
</dbReference>
<dbReference type="GO" id="GO:0019693">
    <property type="term" value="P:ribose phosphate metabolic process"/>
    <property type="evidence" value="ECO:0007669"/>
    <property type="project" value="TreeGrafter"/>
</dbReference>
<dbReference type="OrthoDB" id="9816040at2"/>
<reference evidence="6 7" key="1">
    <citation type="submission" date="2017-07" db="EMBL/GenBank/DDBJ databases">
        <title>Elstera cyanobacteriorum sp. nov., a novel bacterium isolated from cyanobacterial aggregates in a eutrophic lake.</title>
        <authorList>
            <person name="Cai H."/>
        </authorList>
    </citation>
    <scope>NUCLEOTIDE SEQUENCE [LARGE SCALE GENOMIC DNA]</scope>
    <source>
        <strain evidence="6 7">TH019</strain>
    </source>
</reference>
<dbReference type="PROSITE" id="PS00893">
    <property type="entry name" value="NUDIX_BOX"/>
    <property type="match status" value="1"/>
</dbReference>
<evidence type="ECO:0000256" key="4">
    <source>
        <dbReference type="HAMAP-Rule" id="MF_00298"/>
    </source>
</evidence>
<feature type="short sequence motif" description="Nudix box" evidence="4">
    <location>
        <begin position="44"/>
        <end position="65"/>
    </location>
</feature>
<feature type="domain" description="Nudix hydrolase" evidence="5">
    <location>
        <begin position="11"/>
        <end position="152"/>
    </location>
</feature>
<proteinExistence type="inferred from homology"/>
<dbReference type="PROSITE" id="PS51462">
    <property type="entry name" value="NUDIX"/>
    <property type="match status" value="1"/>
</dbReference>
<evidence type="ECO:0000259" key="5">
    <source>
        <dbReference type="PROSITE" id="PS51462"/>
    </source>
</evidence>
<comment type="function">
    <text evidence="4">Accelerates the degradation of transcripts by removing pyrophosphate from the 5'-end of triphosphorylated RNA, leading to a more labile monophosphorylated state that can stimulate subsequent ribonuclease cleavage.</text>
</comment>
<gene>
    <name evidence="4" type="primary">rppH</name>
    <name evidence="4" type="synonym">nudH</name>
    <name evidence="6" type="ORF">CHR90_15755</name>
</gene>
<evidence type="ECO:0000256" key="3">
    <source>
        <dbReference type="ARBA" id="ARBA00022801"/>
    </source>
</evidence>
<organism evidence="6 7">
    <name type="scientific">Elstera cyanobacteriorum</name>
    <dbReference type="NCBI Taxonomy" id="2022747"/>
    <lineage>
        <taxon>Bacteria</taxon>
        <taxon>Pseudomonadati</taxon>
        <taxon>Pseudomonadota</taxon>
        <taxon>Alphaproteobacteria</taxon>
        <taxon>Rhodospirillales</taxon>
        <taxon>Rhodospirillaceae</taxon>
        <taxon>Elstera</taxon>
    </lineage>
</organism>
<comment type="cofactor">
    <cofactor evidence="4">
        <name>a divalent metal cation</name>
        <dbReference type="ChEBI" id="CHEBI:60240"/>
    </cofactor>
</comment>
<evidence type="ECO:0000313" key="6">
    <source>
        <dbReference type="EMBL" id="OYQ17409.1"/>
    </source>
</evidence>
<dbReference type="Proteomes" id="UP000216361">
    <property type="component" value="Unassembled WGS sequence"/>
</dbReference>
<dbReference type="RefSeq" id="WP_094410067.1">
    <property type="nucleotide sequence ID" value="NZ_BMJZ01000005.1"/>
</dbReference>
<dbReference type="PRINTS" id="PR00502">
    <property type="entry name" value="NUDIXFAMILY"/>
</dbReference>
<comment type="cofactor">
    <cofactor evidence="1">
        <name>Mn(2+)</name>
        <dbReference type="ChEBI" id="CHEBI:29035"/>
    </cofactor>
</comment>
<evidence type="ECO:0000256" key="1">
    <source>
        <dbReference type="ARBA" id="ARBA00001936"/>
    </source>
</evidence>
<dbReference type="Gene3D" id="3.90.79.10">
    <property type="entry name" value="Nucleoside Triphosphate Pyrophosphohydrolase"/>
    <property type="match status" value="1"/>
</dbReference>
<dbReference type="InterPro" id="IPR000086">
    <property type="entry name" value="NUDIX_hydrolase_dom"/>
</dbReference>
<dbReference type="InterPro" id="IPR020476">
    <property type="entry name" value="Nudix_hydrolase"/>
</dbReference>
<evidence type="ECO:0000313" key="7">
    <source>
        <dbReference type="Proteomes" id="UP000216361"/>
    </source>
</evidence>
<dbReference type="EMBL" id="NOXS01000034">
    <property type="protein sequence ID" value="OYQ17409.1"/>
    <property type="molecule type" value="Genomic_DNA"/>
</dbReference>
<dbReference type="SUPFAM" id="SSF55811">
    <property type="entry name" value="Nudix"/>
    <property type="match status" value="1"/>
</dbReference>
<dbReference type="GO" id="GO:0006753">
    <property type="term" value="P:nucleoside phosphate metabolic process"/>
    <property type="evidence" value="ECO:0007669"/>
    <property type="project" value="TreeGrafter"/>
</dbReference>
<accession>A0A255XKA5</accession>
<dbReference type="HAMAP" id="MF_00298">
    <property type="entry name" value="Nudix_RppH"/>
    <property type="match status" value="1"/>
</dbReference>
<sequence length="161" mass="18007">MTATMEVNGVRYRLGVGLMLVNADGLIFVGEREDTPGAWQMPQGGIDDGEDPRAAALRELGEEIGTEAAVIEAETADWLRYDFPDFLAGKAFKGKYAGQMQKWYLLRFTGADSDIRLDAHEQEFSRWRWSSAEDVLTAIVPFKRGLYEQVLAEFGPLLTRA</sequence>
<evidence type="ECO:0000256" key="2">
    <source>
        <dbReference type="ARBA" id="ARBA00001946"/>
    </source>
</evidence>
<dbReference type="PANTHER" id="PTHR11839:SF22">
    <property type="entry name" value="NUDIX HYDROLASE 26, CHLOROPLASTIC"/>
    <property type="match status" value="1"/>
</dbReference>
<dbReference type="GO" id="GO:0034432">
    <property type="term" value="F:bis(5'-adenosyl)-pentaphosphatase activity"/>
    <property type="evidence" value="ECO:0007669"/>
    <property type="project" value="TreeGrafter"/>
</dbReference>
<dbReference type="AlphaFoldDB" id="A0A255XKA5"/>
<keyword evidence="3 4" id="KW-0378">Hydrolase</keyword>
<name>A0A255XKA5_9PROT</name>
<dbReference type="InterPro" id="IPR015797">
    <property type="entry name" value="NUDIX_hydrolase-like_dom_sf"/>
</dbReference>
<dbReference type="EC" id="3.6.1.-" evidence="4"/>
<keyword evidence="7" id="KW-1185">Reference proteome</keyword>
<dbReference type="NCBIfam" id="NF001936">
    <property type="entry name" value="PRK00714.1-3"/>
    <property type="match status" value="1"/>
</dbReference>
<comment type="caution">
    <text evidence="6">The sequence shown here is derived from an EMBL/GenBank/DDBJ whole genome shotgun (WGS) entry which is preliminary data.</text>
</comment>
<dbReference type="InterPro" id="IPR020084">
    <property type="entry name" value="NUDIX_hydrolase_CS"/>
</dbReference>
<dbReference type="Pfam" id="PF00293">
    <property type="entry name" value="NUDIX"/>
    <property type="match status" value="1"/>
</dbReference>
<dbReference type="InterPro" id="IPR022927">
    <property type="entry name" value="RppH"/>
</dbReference>
<comment type="similarity">
    <text evidence="4">Belongs to the Nudix hydrolase family. RppH subfamily.</text>
</comment>
<protein>
    <recommendedName>
        <fullName evidence="4">RNA pyrophosphohydrolase</fullName>
        <ecNumber evidence="4">3.6.1.-</ecNumber>
    </recommendedName>
    <alternativeName>
        <fullName evidence="4">(Di)nucleoside polyphosphate hydrolase</fullName>
    </alternativeName>
</protein>
<dbReference type="NCBIfam" id="NF001938">
    <property type="entry name" value="PRK00714.1-5"/>
    <property type="match status" value="1"/>
</dbReference>
<dbReference type="GO" id="GO:0008893">
    <property type="term" value="F:guanosine-3',5'-bis(diphosphate) 3'-diphosphatase activity"/>
    <property type="evidence" value="ECO:0007669"/>
    <property type="project" value="TreeGrafter"/>
</dbReference>